<gene>
    <name evidence="2" type="ORF">BB8028_0003g03970</name>
</gene>
<protein>
    <submittedName>
        <fullName evidence="2">Uncharacterized protein</fullName>
    </submittedName>
</protein>
<feature type="compositionally biased region" description="Low complexity" evidence="1">
    <location>
        <begin position="127"/>
        <end position="136"/>
    </location>
</feature>
<organism evidence="2 3">
    <name type="scientific">Beauveria bassiana</name>
    <name type="common">White muscardine disease fungus</name>
    <name type="synonym">Tritirachium shiotae</name>
    <dbReference type="NCBI Taxonomy" id="176275"/>
    <lineage>
        <taxon>Eukaryota</taxon>
        <taxon>Fungi</taxon>
        <taxon>Dikarya</taxon>
        <taxon>Ascomycota</taxon>
        <taxon>Pezizomycotina</taxon>
        <taxon>Sordariomycetes</taxon>
        <taxon>Hypocreomycetidae</taxon>
        <taxon>Hypocreales</taxon>
        <taxon>Cordycipitaceae</taxon>
        <taxon>Beauveria</taxon>
    </lineage>
</organism>
<accession>A0A2S7Y764</accession>
<dbReference type="OrthoDB" id="5226911at2759"/>
<comment type="caution">
    <text evidence="2">The sequence shown here is derived from an EMBL/GenBank/DDBJ whole genome shotgun (WGS) entry which is preliminary data.</text>
</comment>
<dbReference type="EMBL" id="JRHA01000003">
    <property type="protein sequence ID" value="PQK11773.1"/>
    <property type="molecule type" value="Genomic_DNA"/>
</dbReference>
<feature type="region of interest" description="Disordered" evidence="1">
    <location>
        <begin position="122"/>
        <end position="173"/>
    </location>
</feature>
<dbReference type="Proteomes" id="UP000237441">
    <property type="component" value="Unassembled WGS sequence"/>
</dbReference>
<name>A0A2S7Y764_BEABA</name>
<dbReference type="AlphaFoldDB" id="A0A2S7Y764"/>
<evidence type="ECO:0000313" key="2">
    <source>
        <dbReference type="EMBL" id="PQK11773.1"/>
    </source>
</evidence>
<reference evidence="2 3" key="1">
    <citation type="submission" date="2016-07" db="EMBL/GenBank/DDBJ databases">
        <title>Comparative genomics of the entomopathogenic fungus Beauveria bassiana.</title>
        <authorList>
            <person name="Valero Jimenez C.A."/>
            <person name="Zwaan B.J."/>
            <person name="Van Kan J.A."/>
            <person name="Takken W."/>
            <person name="Debets A.J."/>
            <person name="Schoustra S.E."/>
            <person name="Koenraadt C.J."/>
        </authorList>
    </citation>
    <scope>NUCLEOTIDE SEQUENCE [LARGE SCALE GENOMIC DNA]</scope>
    <source>
        <strain evidence="2 3">ARSEF 8028</strain>
    </source>
</reference>
<evidence type="ECO:0000256" key="1">
    <source>
        <dbReference type="SAM" id="MobiDB-lite"/>
    </source>
</evidence>
<proteinExistence type="predicted"/>
<evidence type="ECO:0000313" key="3">
    <source>
        <dbReference type="Proteomes" id="UP000237441"/>
    </source>
</evidence>
<sequence>MLLVRKLCQNKTCQRQESLQSGRQLRRQLRSDRNQLDSVYSAQLSHYGTAFHVGDHQSRLSLRKLVRKIEATIKKVVGMLKYNPASPLDYPSLLSLSQSSRKSAMCTITSLSSKVDNDWLRREGKSSRASNRSSISKQKKSRRKGIERSCEALSQTSRRTGSKGGFRGSTSIETMHSDSTKIGEIRRRRQTGSVNQLHVHYPIRSLERRGADVKGRSWWNRFRSRN</sequence>